<comment type="caution">
    <text evidence="3">The sequence shown here is derived from an EMBL/GenBank/DDBJ whole genome shotgun (WGS) entry which is preliminary data.</text>
</comment>
<dbReference type="AlphaFoldDB" id="A0A834I0G9"/>
<keyword evidence="2" id="KW-1133">Transmembrane helix</keyword>
<evidence type="ECO:0000256" key="2">
    <source>
        <dbReference type="SAM" id="Phobius"/>
    </source>
</evidence>
<feature type="transmembrane region" description="Helical" evidence="2">
    <location>
        <begin position="81"/>
        <end position="99"/>
    </location>
</feature>
<keyword evidence="2" id="KW-0812">Transmembrane</keyword>
<feature type="non-terminal residue" evidence="3">
    <location>
        <position position="1"/>
    </location>
</feature>
<dbReference type="Proteomes" id="UP000625711">
    <property type="component" value="Unassembled WGS sequence"/>
</dbReference>
<evidence type="ECO:0000313" key="4">
    <source>
        <dbReference type="Proteomes" id="UP000625711"/>
    </source>
</evidence>
<gene>
    <name evidence="3" type="ORF">GWI33_014909</name>
</gene>
<reference evidence="3" key="1">
    <citation type="submission" date="2020-08" db="EMBL/GenBank/DDBJ databases">
        <title>Genome sequencing and assembly of the red palm weevil Rhynchophorus ferrugineus.</title>
        <authorList>
            <person name="Dias G.B."/>
            <person name="Bergman C.M."/>
            <person name="Manee M."/>
        </authorList>
    </citation>
    <scope>NUCLEOTIDE SEQUENCE</scope>
    <source>
        <strain evidence="3">AA-2017</strain>
        <tissue evidence="3">Whole larva</tissue>
    </source>
</reference>
<organism evidence="3 4">
    <name type="scientific">Rhynchophorus ferrugineus</name>
    <name type="common">Red palm weevil</name>
    <name type="synonym">Curculio ferrugineus</name>
    <dbReference type="NCBI Taxonomy" id="354439"/>
    <lineage>
        <taxon>Eukaryota</taxon>
        <taxon>Metazoa</taxon>
        <taxon>Ecdysozoa</taxon>
        <taxon>Arthropoda</taxon>
        <taxon>Hexapoda</taxon>
        <taxon>Insecta</taxon>
        <taxon>Pterygota</taxon>
        <taxon>Neoptera</taxon>
        <taxon>Endopterygota</taxon>
        <taxon>Coleoptera</taxon>
        <taxon>Polyphaga</taxon>
        <taxon>Cucujiformia</taxon>
        <taxon>Curculionidae</taxon>
        <taxon>Dryophthorinae</taxon>
        <taxon>Rhynchophorus</taxon>
    </lineage>
</organism>
<evidence type="ECO:0000313" key="3">
    <source>
        <dbReference type="EMBL" id="KAF7272297.1"/>
    </source>
</evidence>
<sequence>CDTRPQLPNSAHDRREDEVERSEAVPRHSVTLGSPVDPDVMVAGGSRRPHASPTPVEEDVWPRRCQRSLQMETMGKHENTFRDLLTAFVFCFVSFVFFSPPC</sequence>
<accession>A0A834I0G9</accession>
<dbReference type="EMBL" id="JAACXV010013788">
    <property type="protein sequence ID" value="KAF7272297.1"/>
    <property type="molecule type" value="Genomic_DNA"/>
</dbReference>
<feature type="compositionally biased region" description="Basic and acidic residues" evidence="1">
    <location>
        <begin position="11"/>
        <end position="26"/>
    </location>
</feature>
<keyword evidence="4" id="KW-1185">Reference proteome</keyword>
<proteinExistence type="predicted"/>
<feature type="region of interest" description="Disordered" evidence="1">
    <location>
        <begin position="1"/>
        <end position="59"/>
    </location>
</feature>
<evidence type="ECO:0000256" key="1">
    <source>
        <dbReference type="SAM" id="MobiDB-lite"/>
    </source>
</evidence>
<protein>
    <submittedName>
        <fullName evidence="3">Uncharacterized protein</fullName>
    </submittedName>
</protein>
<keyword evidence="2" id="KW-0472">Membrane</keyword>
<name>A0A834I0G9_RHYFE</name>